<keyword evidence="3" id="KW-1185">Reference proteome</keyword>
<organism evidence="2 3">
    <name type="scientific">Kineosphaera limosa NBRC 100340</name>
    <dbReference type="NCBI Taxonomy" id="1184609"/>
    <lineage>
        <taxon>Bacteria</taxon>
        <taxon>Bacillati</taxon>
        <taxon>Actinomycetota</taxon>
        <taxon>Actinomycetes</taxon>
        <taxon>Micrococcales</taxon>
        <taxon>Dermatophilaceae</taxon>
        <taxon>Kineosphaera</taxon>
    </lineage>
</organism>
<name>K6XDI4_9MICO</name>
<evidence type="ECO:0000313" key="2">
    <source>
        <dbReference type="EMBL" id="GAB96864.1"/>
    </source>
</evidence>
<dbReference type="STRING" id="1184609.KILIM_051_00050"/>
<proteinExistence type="predicted"/>
<dbReference type="CDD" id="cd01300">
    <property type="entry name" value="YtcJ_like"/>
    <property type="match status" value="1"/>
</dbReference>
<dbReference type="OrthoDB" id="3173428at2"/>
<dbReference type="RefSeq" id="WP_006593396.1">
    <property type="nucleotide sequence ID" value="NZ_BAHD01000051.1"/>
</dbReference>
<dbReference type="InterPro" id="IPR013108">
    <property type="entry name" value="Amidohydro_3"/>
</dbReference>
<protein>
    <submittedName>
        <fullName evidence="2">Putative hydrolase</fullName>
    </submittedName>
</protein>
<dbReference type="Pfam" id="PF07969">
    <property type="entry name" value="Amidohydro_3"/>
    <property type="match status" value="1"/>
</dbReference>
<dbReference type="Gene3D" id="3.20.20.140">
    <property type="entry name" value="Metal-dependent hydrolases"/>
    <property type="match status" value="1"/>
</dbReference>
<dbReference type="eggNOG" id="COG1574">
    <property type="taxonomic scope" value="Bacteria"/>
</dbReference>
<dbReference type="PANTHER" id="PTHR22642:SF2">
    <property type="entry name" value="PROTEIN LONG AFTER FAR-RED 3"/>
    <property type="match status" value="1"/>
</dbReference>
<dbReference type="PANTHER" id="PTHR22642">
    <property type="entry name" value="IMIDAZOLONEPROPIONASE"/>
    <property type="match status" value="1"/>
</dbReference>
<reference evidence="2 3" key="1">
    <citation type="submission" date="2012-08" db="EMBL/GenBank/DDBJ databases">
        <title>Whole genome shotgun sequence of Kineosphaera limosa NBRC 100340.</title>
        <authorList>
            <person name="Yoshida I."/>
            <person name="Isaki S."/>
            <person name="Hosoyama A."/>
            <person name="Tsuchikane K."/>
            <person name="Katsumata H."/>
            <person name="Ando Y."/>
            <person name="Ohji S."/>
            <person name="Hamada M."/>
            <person name="Tamura T."/>
            <person name="Yamazoe A."/>
            <person name="Yamazaki S."/>
            <person name="Fujita N."/>
        </authorList>
    </citation>
    <scope>NUCLEOTIDE SEQUENCE [LARGE SCALE GENOMIC DNA]</scope>
    <source>
        <strain evidence="2 3">NBRC 100340</strain>
    </source>
</reference>
<gene>
    <name evidence="2" type="ORF">KILIM_051_00050</name>
</gene>
<sequence length="555" mass="58874">MDVDLVLRGGRVHTVEESWPGRGELPGAVAVLADRIVAVGSDEELAGLRPRRVVDLDGACVVPGFGDAHNHMAWYGLALAEIDLVGLTSLEQLYALVAERAEGLEPGEMVVGSGYDDNLLGDHPDRDELDRVAGGRPVWLKHRSGHVAVVSTGLADTLRILDGSTPCPEGGVICTDEQGRVTGVLQEQAQNIVVAHVTPYPLGELAQAVARASRVYAGQGLTHVTECGIGRGWLGKSPSEAAAYQAAIDAGELAVRVQLMPCVDALHPLDGHPDDDLRFGIDLGLRSGFGGDDLSLGAMKIWLDGSLLACTAAMTQAYDKPGGEPANRGYLQDDADRMREAILAAHRGGWNVAAHAIGDAAVDLALETFAQAQRRWPRPSARHRVEHAGVTSPQQVRRFAELGVTPVPQLRFLHDIGDSMATNMGPQRAGMLYRQRSFLDAGCRVPGSSDRPVADGRPLAAMSSMMLRRTSGGQTIGPDEAVDAATALRAYTLDAAWMAGQEDRRGTITPGKLADLVVLADDPLTTDPERLADLPVLATLRGGLATHDTGLDLPQ</sequence>
<dbReference type="InterPro" id="IPR011059">
    <property type="entry name" value="Metal-dep_hydrolase_composite"/>
</dbReference>
<accession>K6XDI4</accession>
<dbReference type="InterPro" id="IPR033932">
    <property type="entry name" value="YtcJ-like"/>
</dbReference>
<dbReference type="GO" id="GO:0016810">
    <property type="term" value="F:hydrolase activity, acting on carbon-nitrogen (but not peptide) bonds"/>
    <property type="evidence" value="ECO:0007669"/>
    <property type="project" value="InterPro"/>
</dbReference>
<dbReference type="Gene3D" id="3.10.310.70">
    <property type="match status" value="1"/>
</dbReference>
<keyword evidence="2" id="KW-0378">Hydrolase</keyword>
<dbReference type="Gene3D" id="2.30.40.10">
    <property type="entry name" value="Urease, subunit C, domain 1"/>
    <property type="match status" value="1"/>
</dbReference>
<dbReference type="Proteomes" id="UP000008366">
    <property type="component" value="Unassembled WGS sequence"/>
</dbReference>
<dbReference type="EMBL" id="BAHD01000051">
    <property type="protein sequence ID" value="GAB96864.1"/>
    <property type="molecule type" value="Genomic_DNA"/>
</dbReference>
<evidence type="ECO:0000313" key="3">
    <source>
        <dbReference type="Proteomes" id="UP000008366"/>
    </source>
</evidence>
<feature type="domain" description="Amidohydrolase 3" evidence="1">
    <location>
        <begin position="52"/>
        <end position="543"/>
    </location>
</feature>
<dbReference type="SUPFAM" id="SSF51338">
    <property type="entry name" value="Composite domain of metallo-dependent hydrolases"/>
    <property type="match status" value="1"/>
</dbReference>
<dbReference type="SUPFAM" id="SSF51556">
    <property type="entry name" value="Metallo-dependent hydrolases"/>
    <property type="match status" value="1"/>
</dbReference>
<dbReference type="InterPro" id="IPR032466">
    <property type="entry name" value="Metal_Hydrolase"/>
</dbReference>
<evidence type="ECO:0000259" key="1">
    <source>
        <dbReference type="Pfam" id="PF07969"/>
    </source>
</evidence>
<dbReference type="AlphaFoldDB" id="K6XDI4"/>
<comment type="caution">
    <text evidence="2">The sequence shown here is derived from an EMBL/GenBank/DDBJ whole genome shotgun (WGS) entry which is preliminary data.</text>
</comment>